<sequence length="62" mass="7525">MTQSYSRFSFFFYTDNFTLLFLYSQRVYFIPSNRLTYPDIHLHNFFYLFVSTAMSLIILGVE</sequence>
<feature type="transmembrane region" description="Helical" evidence="1">
    <location>
        <begin position="44"/>
        <end position="61"/>
    </location>
</feature>
<accession>A0ABR3AUL8</accession>
<evidence type="ECO:0000313" key="3">
    <source>
        <dbReference type="Proteomes" id="UP001448207"/>
    </source>
</evidence>
<feature type="transmembrane region" description="Helical" evidence="1">
    <location>
        <begin position="6"/>
        <end position="23"/>
    </location>
</feature>
<reference evidence="2 3" key="1">
    <citation type="submission" date="2024-04" db="EMBL/GenBank/DDBJ databases">
        <title>Symmetric and asymmetric DNA N6-adenine methylation regulates different biological responses in Mucorales.</title>
        <authorList>
            <consortium name="Lawrence Berkeley National Laboratory"/>
            <person name="Lax C."/>
            <person name="Mondo S.J."/>
            <person name="Osorio-Concepcion M."/>
            <person name="Muszewska A."/>
            <person name="Corrochano-Luque M."/>
            <person name="Gutierrez G."/>
            <person name="Riley R."/>
            <person name="Lipzen A."/>
            <person name="Guo J."/>
            <person name="Hundley H."/>
            <person name="Amirebrahimi M."/>
            <person name="Ng V."/>
            <person name="Lorenzo-Gutierrez D."/>
            <person name="Binder U."/>
            <person name="Yang J."/>
            <person name="Song Y."/>
            <person name="Canovas D."/>
            <person name="Navarro E."/>
            <person name="Freitag M."/>
            <person name="Gabaldon T."/>
            <person name="Grigoriev I.V."/>
            <person name="Corrochano L.M."/>
            <person name="Nicolas F.E."/>
            <person name="Garre V."/>
        </authorList>
    </citation>
    <scope>NUCLEOTIDE SEQUENCE [LARGE SCALE GENOMIC DNA]</scope>
    <source>
        <strain evidence="2 3">L51</strain>
    </source>
</reference>
<organism evidence="2 3">
    <name type="scientific">Phycomyces blakesleeanus</name>
    <dbReference type="NCBI Taxonomy" id="4837"/>
    <lineage>
        <taxon>Eukaryota</taxon>
        <taxon>Fungi</taxon>
        <taxon>Fungi incertae sedis</taxon>
        <taxon>Mucoromycota</taxon>
        <taxon>Mucoromycotina</taxon>
        <taxon>Mucoromycetes</taxon>
        <taxon>Mucorales</taxon>
        <taxon>Phycomycetaceae</taxon>
        <taxon>Phycomyces</taxon>
    </lineage>
</organism>
<name>A0ABR3AUL8_PHYBL</name>
<gene>
    <name evidence="2" type="ORF">J3Q64DRAFT_1754694</name>
</gene>
<keyword evidence="1" id="KW-0472">Membrane</keyword>
<evidence type="ECO:0000313" key="2">
    <source>
        <dbReference type="EMBL" id="KAL0082042.1"/>
    </source>
</evidence>
<dbReference type="Proteomes" id="UP001448207">
    <property type="component" value="Unassembled WGS sequence"/>
</dbReference>
<keyword evidence="1" id="KW-1133">Transmembrane helix</keyword>
<comment type="caution">
    <text evidence="2">The sequence shown here is derived from an EMBL/GenBank/DDBJ whole genome shotgun (WGS) entry which is preliminary data.</text>
</comment>
<evidence type="ECO:0000256" key="1">
    <source>
        <dbReference type="SAM" id="Phobius"/>
    </source>
</evidence>
<dbReference type="EMBL" id="JBCLYO010000016">
    <property type="protein sequence ID" value="KAL0082042.1"/>
    <property type="molecule type" value="Genomic_DNA"/>
</dbReference>
<protein>
    <submittedName>
        <fullName evidence="2">Uncharacterized protein</fullName>
    </submittedName>
</protein>
<proteinExistence type="predicted"/>
<keyword evidence="3" id="KW-1185">Reference proteome</keyword>
<keyword evidence="1" id="KW-0812">Transmembrane</keyword>